<protein>
    <submittedName>
        <fullName evidence="2">Glycoprotein</fullName>
    </submittedName>
</protein>
<organism evidence="2 3">
    <name type="scientific">Citrus chlorotic spot virus</name>
    <dbReference type="NCBI Taxonomy" id="1980624"/>
    <lineage>
        <taxon>Viruses</taxon>
        <taxon>Riboviria</taxon>
        <taxon>Orthornavirae</taxon>
        <taxon>Negarnaviricota</taxon>
        <taxon>Haploviricotina</taxon>
        <taxon>Monjiviricetes</taxon>
        <taxon>Mononegavirales</taxon>
        <taxon>Rhabdoviridae</taxon>
        <taxon>Betarhabdovirinae</taxon>
        <taxon>Dichorhavirus</taxon>
        <taxon>Dichorhavirus citri</taxon>
    </lineage>
</organism>
<dbReference type="EMBL" id="KY700685">
    <property type="protein sequence ID" value="ARJ35803.1"/>
    <property type="molecule type" value="Viral_cRNA"/>
</dbReference>
<gene>
    <name evidence="2" type="primary">ORF5</name>
</gene>
<keyword evidence="1" id="KW-1133">Transmembrane helix</keyword>
<reference evidence="2 3" key="1">
    <citation type="submission" date="2017-03" db="EMBL/GenBank/DDBJ databases">
        <title>Molecular characterization of Citrus chlorotic spot virus, a new dichorhavirus associated with citrus leprosis symptoms.</title>
        <authorList>
            <person name="Chabi-Jesus C."/>
            <person name="Ramos-Gonzalez P.L."/>
            <person name="Guerra-Peraza O."/>
            <person name="Tassi A."/>
            <person name="Kitajima E.W."/>
            <person name="Harakava R."/>
            <person name="Beserra E."/>
            <person name="Freitas-Astua J."/>
        </authorList>
    </citation>
    <scope>NUCLEOTIDE SEQUENCE [LARGE SCALE GENOMIC DNA]</scope>
    <source>
        <strain evidence="2 3">Trs1</strain>
    </source>
</reference>
<dbReference type="GeneID" id="65246833"/>
<keyword evidence="1" id="KW-0812">Transmembrane</keyword>
<dbReference type="KEGG" id="vg:65246833"/>
<feature type="transmembrane region" description="Helical" evidence="1">
    <location>
        <begin position="485"/>
        <end position="507"/>
    </location>
</feature>
<sequence>MKHMMAHIEGTIIFLVVLLIHVSHLFSGTICFNIVPSVMCPHKDGVSLNDWRHLCLGACSPTDIEHGMHRYMILHNALVDYKAYGYRITAERKTLSSHVSFFGSCHISESISPMSAGDVPEGDINEILRHGGAGGVMDHVKTPSCDWIADNHVSGIKLTYQRVSVSVTDDDGKMVVEFPSQSLSGEGLSGRIYSDNTVYVWTLEDKLPKCKKRVVGSTFCKLEGDFILCRGEKSHTILKRIVDCGLNIIVTFGADYALYDDKKALSMDDDKVEKNSVMGKVLDMENIVCHHLCQEAENMMNHDEFLMATPIGDWLSIKAEDHFIFYKCSKTDASLVRPLVVCGAGPMIQLQSANKIYWWNVSSPYINPDSSCNPSSSSSVMRGNVIHTWVGDIFLNDSGVSFAHRFKDATFHPAFRPVKQLFGEGHLHLKDIAAGLKYASSVRVDKKNLEERRISMGESIKDRAVSAFNSAEEWIKSQWPDIKAWIIRIGIWILVISMLILLVWGLFKIMLAIVRRPRNIIRVESREAKGSDTSLVAWAKQK</sequence>
<evidence type="ECO:0000256" key="1">
    <source>
        <dbReference type="SAM" id="Phobius"/>
    </source>
</evidence>
<keyword evidence="1" id="KW-0472">Membrane</keyword>
<evidence type="ECO:0000313" key="2">
    <source>
        <dbReference type="EMBL" id="ARJ35803.1"/>
    </source>
</evidence>
<name>A0A1W6AWK2_9RHAB</name>
<dbReference type="RefSeq" id="YP_010085099.1">
    <property type="nucleotide sequence ID" value="NC_055208.1"/>
</dbReference>
<proteinExistence type="predicted"/>
<accession>A0A1W6AWK2</accession>
<evidence type="ECO:0000313" key="3">
    <source>
        <dbReference type="Proteomes" id="UP000297086"/>
    </source>
</evidence>
<keyword evidence="3" id="KW-1185">Reference proteome</keyword>
<dbReference type="Proteomes" id="UP000297086">
    <property type="component" value="Genome"/>
</dbReference>